<feature type="region of interest" description="Disordered" evidence="4">
    <location>
        <begin position="529"/>
        <end position="548"/>
    </location>
</feature>
<dbReference type="SMART" id="SM00387">
    <property type="entry name" value="HATPase_c"/>
    <property type="match status" value="1"/>
</dbReference>
<dbReference type="InterPro" id="IPR004358">
    <property type="entry name" value="Sig_transdc_His_kin-like_C"/>
</dbReference>
<dbReference type="SUPFAM" id="SSF52172">
    <property type="entry name" value="CheY-like"/>
    <property type="match status" value="1"/>
</dbReference>
<dbReference type="PANTHER" id="PTHR43065">
    <property type="entry name" value="SENSOR HISTIDINE KINASE"/>
    <property type="match status" value="1"/>
</dbReference>
<dbReference type="InterPro" id="IPR005467">
    <property type="entry name" value="His_kinase_dom"/>
</dbReference>
<dbReference type="GO" id="GO:0004673">
    <property type="term" value="F:protein histidine kinase activity"/>
    <property type="evidence" value="ECO:0007669"/>
    <property type="project" value="UniProtKB-EC"/>
</dbReference>
<protein>
    <recommendedName>
        <fullName evidence="2">histidine kinase</fullName>
        <ecNumber evidence="2">2.7.13.3</ecNumber>
    </recommendedName>
</protein>
<dbReference type="CDD" id="cd00156">
    <property type="entry name" value="REC"/>
    <property type="match status" value="1"/>
</dbReference>
<evidence type="ECO:0000256" key="1">
    <source>
        <dbReference type="ARBA" id="ARBA00000085"/>
    </source>
</evidence>
<reference evidence="7" key="1">
    <citation type="journal article" date="2020" name="mSystems">
        <title>Genome- and Community-Level Interaction Insights into Carbon Utilization and Element Cycling Functions of Hydrothermarchaeota in Hydrothermal Sediment.</title>
        <authorList>
            <person name="Zhou Z."/>
            <person name="Liu Y."/>
            <person name="Xu W."/>
            <person name="Pan J."/>
            <person name="Luo Z.H."/>
            <person name="Li M."/>
        </authorList>
    </citation>
    <scope>NUCLEOTIDE SEQUENCE [LARGE SCALE GENOMIC DNA]</scope>
    <source>
        <strain evidence="7">SpSt-548</strain>
    </source>
</reference>
<accession>A0A7V4G854</accession>
<dbReference type="InterPro" id="IPR001789">
    <property type="entry name" value="Sig_transdc_resp-reg_receiver"/>
</dbReference>
<dbReference type="Gene3D" id="3.30.565.10">
    <property type="entry name" value="Histidine kinase-like ATPase, C-terminal domain"/>
    <property type="match status" value="1"/>
</dbReference>
<dbReference type="Pfam" id="PF02518">
    <property type="entry name" value="HATPase_c"/>
    <property type="match status" value="1"/>
</dbReference>
<evidence type="ECO:0000256" key="3">
    <source>
        <dbReference type="PROSITE-ProRule" id="PRU00169"/>
    </source>
</evidence>
<dbReference type="SUPFAM" id="SSF55874">
    <property type="entry name" value="ATPase domain of HSP90 chaperone/DNA topoisomerase II/histidine kinase"/>
    <property type="match status" value="1"/>
</dbReference>
<organism evidence="7">
    <name type="scientific">Desulfobacca acetoxidans</name>
    <dbReference type="NCBI Taxonomy" id="60893"/>
    <lineage>
        <taxon>Bacteria</taxon>
        <taxon>Pseudomonadati</taxon>
        <taxon>Thermodesulfobacteriota</taxon>
        <taxon>Desulfobaccia</taxon>
        <taxon>Desulfobaccales</taxon>
        <taxon>Desulfobaccaceae</taxon>
        <taxon>Desulfobacca</taxon>
    </lineage>
</organism>
<dbReference type="InterPro" id="IPR035965">
    <property type="entry name" value="PAS-like_dom_sf"/>
</dbReference>
<dbReference type="Pfam" id="PF08448">
    <property type="entry name" value="PAS_4"/>
    <property type="match status" value="1"/>
</dbReference>
<feature type="modified residue" description="4-aspartylphosphate" evidence="3">
    <location>
        <position position="457"/>
    </location>
</feature>
<dbReference type="GO" id="GO:0000160">
    <property type="term" value="P:phosphorelay signal transduction system"/>
    <property type="evidence" value="ECO:0007669"/>
    <property type="project" value="InterPro"/>
</dbReference>
<dbReference type="Gene3D" id="3.30.450.20">
    <property type="entry name" value="PAS domain"/>
    <property type="match status" value="1"/>
</dbReference>
<dbReference type="SUPFAM" id="SSF55785">
    <property type="entry name" value="PYP-like sensor domain (PAS domain)"/>
    <property type="match status" value="1"/>
</dbReference>
<evidence type="ECO:0000256" key="4">
    <source>
        <dbReference type="SAM" id="MobiDB-lite"/>
    </source>
</evidence>
<evidence type="ECO:0000313" key="7">
    <source>
        <dbReference type="EMBL" id="HGS05138.1"/>
    </source>
</evidence>
<dbReference type="PRINTS" id="PR00344">
    <property type="entry name" value="BCTRLSENSOR"/>
</dbReference>
<dbReference type="InterPro" id="IPR013656">
    <property type="entry name" value="PAS_4"/>
</dbReference>
<dbReference type="InterPro" id="IPR011006">
    <property type="entry name" value="CheY-like_superfamily"/>
</dbReference>
<dbReference type="CDD" id="cd00130">
    <property type="entry name" value="PAS"/>
    <property type="match status" value="1"/>
</dbReference>
<feature type="domain" description="Response regulatory" evidence="6">
    <location>
        <begin position="406"/>
        <end position="522"/>
    </location>
</feature>
<dbReference type="InterPro" id="IPR000014">
    <property type="entry name" value="PAS"/>
</dbReference>
<dbReference type="EC" id="2.7.13.3" evidence="2"/>
<dbReference type="Pfam" id="PF00072">
    <property type="entry name" value="Response_reg"/>
    <property type="match status" value="1"/>
</dbReference>
<feature type="domain" description="Histidine kinase" evidence="5">
    <location>
        <begin position="165"/>
        <end position="387"/>
    </location>
</feature>
<dbReference type="InterPro" id="IPR036890">
    <property type="entry name" value="HATPase_C_sf"/>
</dbReference>
<gene>
    <name evidence="7" type="ORF">ENT08_05275</name>
</gene>
<sequence>MNVCFILAMPWFHQKPNDDTEKSSIAFLVSQGNSKSAFEPRNETMIHPEEGVFIVDGELTILEANPAVARLLGRAAPLTGEKCHGLFHEAGQPCPSCAAVESLATGTPARHRFRLEASPARPGRWLELVTMPLPEPGSGEIRKVLGRLKDVSSMGEEEAAQAAARIAQVCENLFAVILGYTHLARQDLAADHPQQRYLSQILKAVEKGRHLMTQIGVLSPGFSPARRPVRLGRLIRDILSPVQASLSPRLHIKINLTATQDLVLADPGSLELVLLNLWDNARQAMGQEGGLWEITLQEAHLGPEAACSLGVTPGSCLQLSLRDTGPGIAPEHLDRIFLPFFTTRSPAQGLGLGLTVVQRLIQAHAGAITVESGTGGATFNLFLPRLCHTLPGERPREISGDSHKTHILLAAEARTWPDPGQEALEALGYRVTAATHPSEVLKVFQSQPRAFALVIADYTLPEITGVELARRLLKLRPDLPIILCAGLGEAPGLEGVREGGIREIILKPLSMWELAHTISKVLEETERGGGYPVKQVEGGARGQGNDHR</sequence>
<dbReference type="EMBL" id="DSXI01000314">
    <property type="protein sequence ID" value="HGS05138.1"/>
    <property type="molecule type" value="Genomic_DNA"/>
</dbReference>
<evidence type="ECO:0000256" key="2">
    <source>
        <dbReference type="ARBA" id="ARBA00012438"/>
    </source>
</evidence>
<dbReference type="PROSITE" id="PS50110">
    <property type="entry name" value="RESPONSE_REGULATORY"/>
    <property type="match status" value="1"/>
</dbReference>
<comment type="caution">
    <text evidence="7">The sequence shown here is derived from an EMBL/GenBank/DDBJ whole genome shotgun (WGS) entry which is preliminary data.</text>
</comment>
<name>A0A7V4G854_9BACT</name>
<dbReference type="PROSITE" id="PS50109">
    <property type="entry name" value="HIS_KIN"/>
    <property type="match status" value="1"/>
</dbReference>
<proteinExistence type="predicted"/>
<evidence type="ECO:0000259" key="5">
    <source>
        <dbReference type="PROSITE" id="PS50109"/>
    </source>
</evidence>
<comment type="catalytic activity">
    <reaction evidence="1">
        <text>ATP + protein L-histidine = ADP + protein N-phospho-L-histidine.</text>
        <dbReference type="EC" id="2.7.13.3"/>
    </reaction>
</comment>
<dbReference type="SMART" id="SM00448">
    <property type="entry name" value="REC"/>
    <property type="match status" value="1"/>
</dbReference>
<evidence type="ECO:0000259" key="6">
    <source>
        <dbReference type="PROSITE" id="PS50110"/>
    </source>
</evidence>
<dbReference type="PANTHER" id="PTHR43065:SF42">
    <property type="entry name" value="TWO-COMPONENT SENSOR PPRA"/>
    <property type="match status" value="1"/>
</dbReference>
<keyword evidence="3" id="KW-0597">Phosphoprotein</keyword>
<dbReference type="InterPro" id="IPR003594">
    <property type="entry name" value="HATPase_dom"/>
</dbReference>
<dbReference type="AlphaFoldDB" id="A0A7V4G854"/>
<dbReference type="Gene3D" id="3.40.50.2300">
    <property type="match status" value="1"/>
</dbReference>